<dbReference type="Proteomes" id="UP000655044">
    <property type="component" value="Unassembled WGS sequence"/>
</dbReference>
<evidence type="ECO:0000313" key="2">
    <source>
        <dbReference type="EMBL" id="GIH82100.1"/>
    </source>
</evidence>
<reference evidence="2" key="1">
    <citation type="submission" date="2021-01" db="EMBL/GenBank/DDBJ databases">
        <title>Whole genome shotgun sequence of Planobispora rosea NBRC 15558.</title>
        <authorList>
            <person name="Komaki H."/>
            <person name="Tamura T."/>
        </authorList>
    </citation>
    <scope>NUCLEOTIDE SEQUENCE</scope>
    <source>
        <strain evidence="2">NBRC 15558</strain>
    </source>
</reference>
<sequence length="111" mass="11755">MPDSQYNPLDRAALGPDRRPPMLQVQFLDVERQDLRGPVQTATGVTARFGIGVVAALRFVAAMIAGSVTDALLSGLLLGVIPGLVLILTLALVLLISAIKLARHPVPGHDR</sequence>
<proteinExistence type="predicted"/>
<protein>
    <submittedName>
        <fullName evidence="2">Uncharacterized protein</fullName>
    </submittedName>
</protein>
<organism evidence="2 3">
    <name type="scientific">Planobispora rosea</name>
    <dbReference type="NCBI Taxonomy" id="35762"/>
    <lineage>
        <taxon>Bacteria</taxon>
        <taxon>Bacillati</taxon>
        <taxon>Actinomycetota</taxon>
        <taxon>Actinomycetes</taxon>
        <taxon>Streptosporangiales</taxon>
        <taxon>Streptosporangiaceae</taxon>
        <taxon>Planobispora</taxon>
    </lineage>
</organism>
<evidence type="ECO:0000313" key="3">
    <source>
        <dbReference type="Proteomes" id="UP000655044"/>
    </source>
</evidence>
<keyword evidence="3" id="KW-1185">Reference proteome</keyword>
<comment type="caution">
    <text evidence="2">The sequence shown here is derived from an EMBL/GenBank/DDBJ whole genome shotgun (WGS) entry which is preliminary data.</text>
</comment>
<keyword evidence="1" id="KW-0812">Transmembrane</keyword>
<dbReference type="EMBL" id="BOOI01000003">
    <property type="protein sequence ID" value="GIH82100.1"/>
    <property type="molecule type" value="Genomic_DNA"/>
</dbReference>
<name>A0A8J3WAH2_PLARO</name>
<keyword evidence="1" id="KW-0472">Membrane</keyword>
<evidence type="ECO:0000256" key="1">
    <source>
        <dbReference type="SAM" id="Phobius"/>
    </source>
</evidence>
<feature type="transmembrane region" description="Helical" evidence="1">
    <location>
        <begin position="45"/>
        <end position="65"/>
    </location>
</feature>
<accession>A0A8J3WAH2</accession>
<gene>
    <name evidence="2" type="ORF">Pro02_05080</name>
</gene>
<feature type="transmembrane region" description="Helical" evidence="1">
    <location>
        <begin position="71"/>
        <end position="96"/>
    </location>
</feature>
<keyword evidence="1" id="KW-1133">Transmembrane helix</keyword>
<dbReference type="AlphaFoldDB" id="A0A8J3WAH2"/>